<name>A0A1W1BR18_9ZZZZ</name>
<accession>A0A1W1BR18</accession>
<dbReference type="AlphaFoldDB" id="A0A1W1BR18"/>
<organism evidence="1">
    <name type="scientific">hydrothermal vent metagenome</name>
    <dbReference type="NCBI Taxonomy" id="652676"/>
    <lineage>
        <taxon>unclassified sequences</taxon>
        <taxon>metagenomes</taxon>
        <taxon>ecological metagenomes</taxon>
    </lineage>
</organism>
<dbReference type="EMBL" id="FPHG01000029">
    <property type="protein sequence ID" value="SFV55902.1"/>
    <property type="molecule type" value="Genomic_DNA"/>
</dbReference>
<gene>
    <name evidence="1" type="ORF">MNB_SV-9-174</name>
</gene>
<sequence>MIIKEIRDDLKKYLKKHNLEKKYKKAKNLFEQDPFYPSLNVELLEPKDRLIYSFRLDKKYRAIFIYVDENSIEIVIFTNHYK</sequence>
<evidence type="ECO:0008006" key="2">
    <source>
        <dbReference type="Google" id="ProtNLM"/>
    </source>
</evidence>
<dbReference type="Gene3D" id="3.30.2310.20">
    <property type="entry name" value="RelE-like"/>
    <property type="match status" value="1"/>
</dbReference>
<dbReference type="InterPro" id="IPR035093">
    <property type="entry name" value="RelE/ParE_toxin_dom_sf"/>
</dbReference>
<evidence type="ECO:0000313" key="1">
    <source>
        <dbReference type="EMBL" id="SFV55902.1"/>
    </source>
</evidence>
<protein>
    <recommendedName>
        <fullName evidence="2">Toxin YoeB</fullName>
    </recommendedName>
</protein>
<dbReference type="SUPFAM" id="SSF143011">
    <property type="entry name" value="RelE-like"/>
    <property type="match status" value="1"/>
</dbReference>
<reference evidence="1" key="1">
    <citation type="submission" date="2016-10" db="EMBL/GenBank/DDBJ databases">
        <authorList>
            <person name="de Groot N.N."/>
        </authorList>
    </citation>
    <scope>NUCLEOTIDE SEQUENCE</scope>
</reference>
<proteinExistence type="predicted"/>